<dbReference type="Proteomes" id="UP000708148">
    <property type="component" value="Unassembled WGS sequence"/>
</dbReference>
<proteinExistence type="predicted"/>
<protein>
    <submittedName>
        <fullName evidence="2">Uncharacterized protein</fullName>
    </submittedName>
</protein>
<gene>
    <name evidence="2" type="ORF">OSTQU699_LOCUS1371</name>
</gene>
<sequence>MAGVRGVVAHLLKREQSEIWRSSTMVVQLGIETAVVAEGKMQATMNLEGSCRAPRISDLHPVCLSPSLAEIVTVEAVSLRCDDCRLLCRTPESPIRVETWRSQDAPGRFKCCVEGFEGTRAAFLELACGAVLSEPRVLLLVDDDCVAEEINALALGKDAELYFGGRMDEFLLDLVLVFQGTDGNHRHRISVEELGRKARRLLAFACDHGCSALADRLFAAATWGCASVDEAIQDSISTKGLSLLHRAVRSGSTTVAKKLMEWAWMNSAEFCSCGKGLYGITPLHLSALLEDDGHMAVTLLSCCGPKIFTTVASDDGVTPFHLALQMGHFRVDKLICFLQYLSKKRCLNSTWQDTCETCDSALPPLLLSIMASCGLCGAQKLPAPHGTHAIEFPSATGEDPSSAVTTKRGRSSEKALSYLPATVAHLGQCDHEENFVYSITAMCQTCHTDRVLVVF</sequence>
<reference evidence="2" key="1">
    <citation type="submission" date="2020-12" db="EMBL/GenBank/DDBJ databases">
        <authorList>
            <person name="Iha C."/>
        </authorList>
    </citation>
    <scope>NUCLEOTIDE SEQUENCE</scope>
</reference>
<organism evidence="2 3">
    <name type="scientific">Ostreobium quekettii</name>
    <dbReference type="NCBI Taxonomy" id="121088"/>
    <lineage>
        <taxon>Eukaryota</taxon>
        <taxon>Viridiplantae</taxon>
        <taxon>Chlorophyta</taxon>
        <taxon>core chlorophytes</taxon>
        <taxon>Ulvophyceae</taxon>
        <taxon>TCBD clade</taxon>
        <taxon>Bryopsidales</taxon>
        <taxon>Ostreobineae</taxon>
        <taxon>Ostreobiaceae</taxon>
        <taxon>Ostreobium</taxon>
    </lineage>
</organism>
<dbReference type="EMBL" id="CAJHUC010000421">
    <property type="protein sequence ID" value="CAD7696010.1"/>
    <property type="molecule type" value="Genomic_DNA"/>
</dbReference>
<evidence type="ECO:0000313" key="3">
    <source>
        <dbReference type="Proteomes" id="UP000708148"/>
    </source>
</evidence>
<evidence type="ECO:0000256" key="1">
    <source>
        <dbReference type="SAM" id="MobiDB-lite"/>
    </source>
</evidence>
<name>A0A8S1IQA9_9CHLO</name>
<dbReference type="OrthoDB" id="514967at2759"/>
<evidence type="ECO:0000313" key="2">
    <source>
        <dbReference type="EMBL" id="CAD7696010.1"/>
    </source>
</evidence>
<dbReference type="SUPFAM" id="SSF48403">
    <property type="entry name" value="Ankyrin repeat"/>
    <property type="match status" value="1"/>
</dbReference>
<accession>A0A8S1IQA9</accession>
<dbReference type="AlphaFoldDB" id="A0A8S1IQA9"/>
<dbReference type="Gene3D" id="1.25.40.20">
    <property type="entry name" value="Ankyrin repeat-containing domain"/>
    <property type="match status" value="1"/>
</dbReference>
<comment type="caution">
    <text evidence="2">The sequence shown here is derived from an EMBL/GenBank/DDBJ whole genome shotgun (WGS) entry which is preliminary data.</text>
</comment>
<keyword evidence="3" id="KW-1185">Reference proteome</keyword>
<feature type="region of interest" description="Disordered" evidence="1">
    <location>
        <begin position="389"/>
        <end position="409"/>
    </location>
</feature>
<dbReference type="InterPro" id="IPR036770">
    <property type="entry name" value="Ankyrin_rpt-contain_sf"/>
</dbReference>